<organism evidence="1 2">
    <name type="scientific">Cichorium intybus</name>
    <name type="common">Chicory</name>
    <dbReference type="NCBI Taxonomy" id="13427"/>
    <lineage>
        <taxon>Eukaryota</taxon>
        <taxon>Viridiplantae</taxon>
        <taxon>Streptophyta</taxon>
        <taxon>Embryophyta</taxon>
        <taxon>Tracheophyta</taxon>
        <taxon>Spermatophyta</taxon>
        <taxon>Magnoliopsida</taxon>
        <taxon>eudicotyledons</taxon>
        <taxon>Gunneridae</taxon>
        <taxon>Pentapetalae</taxon>
        <taxon>asterids</taxon>
        <taxon>campanulids</taxon>
        <taxon>Asterales</taxon>
        <taxon>Asteraceae</taxon>
        <taxon>Cichorioideae</taxon>
        <taxon>Cichorieae</taxon>
        <taxon>Cichoriinae</taxon>
        <taxon>Cichorium</taxon>
    </lineage>
</organism>
<sequence length="174" mass="19735">MEGRRSSSPTPSSPLRLSSVQKLLVVESVQKLLVVDSSSTDFQSISTDFPSISDLIFGFSSNSDFPFSWKEAAFWTRAFLSDRGDSGVIEEETAKELEHTLLQDSMDKELHELNKCLEQKESEMRVFEGSDTMTLKQHFGKKLMELEDEKRAFQVERDRLLSEVENLSASTDAQ</sequence>
<dbReference type="EMBL" id="CM042016">
    <property type="protein sequence ID" value="KAI3699832.1"/>
    <property type="molecule type" value="Genomic_DNA"/>
</dbReference>
<protein>
    <submittedName>
        <fullName evidence="1">Uncharacterized protein</fullName>
    </submittedName>
</protein>
<reference evidence="2" key="1">
    <citation type="journal article" date="2022" name="Mol. Ecol. Resour.">
        <title>The genomes of chicory, endive, great burdock and yacon provide insights into Asteraceae palaeo-polyploidization history and plant inulin production.</title>
        <authorList>
            <person name="Fan W."/>
            <person name="Wang S."/>
            <person name="Wang H."/>
            <person name="Wang A."/>
            <person name="Jiang F."/>
            <person name="Liu H."/>
            <person name="Zhao H."/>
            <person name="Xu D."/>
            <person name="Zhang Y."/>
        </authorList>
    </citation>
    <scope>NUCLEOTIDE SEQUENCE [LARGE SCALE GENOMIC DNA]</scope>
    <source>
        <strain evidence="2">cv. Punajuju</strain>
    </source>
</reference>
<reference evidence="1 2" key="2">
    <citation type="journal article" date="2022" name="Mol. Ecol. Resour.">
        <title>The genomes of chicory, endive, great burdock and yacon provide insights into Asteraceae paleo-polyploidization history and plant inulin production.</title>
        <authorList>
            <person name="Fan W."/>
            <person name="Wang S."/>
            <person name="Wang H."/>
            <person name="Wang A."/>
            <person name="Jiang F."/>
            <person name="Liu H."/>
            <person name="Zhao H."/>
            <person name="Xu D."/>
            <person name="Zhang Y."/>
        </authorList>
    </citation>
    <scope>NUCLEOTIDE SEQUENCE [LARGE SCALE GENOMIC DNA]</scope>
    <source>
        <strain evidence="2">cv. Punajuju</strain>
        <tissue evidence="1">Leaves</tissue>
    </source>
</reference>
<evidence type="ECO:0000313" key="1">
    <source>
        <dbReference type="EMBL" id="KAI3699832.1"/>
    </source>
</evidence>
<comment type="caution">
    <text evidence="1">The sequence shown here is derived from an EMBL/GenBank/DDBJ whole genome shotgun (WGS) entry which is preliminary data.</text>
</comment>
<proteinExistence type="predicted"/>
<name>A0ACB8ZPA7_CICIN</name>
<evidence type="ECO:0000313" key="2">
    <source>
        <dbReference type="Proteomes" id="UP001055811"/>
    </source>
</evidence>
<accession>A0ACB8ZPA7</accession>
<gene>
    <name evidence="1" type="ORF">L2E82_44410</name>
</gene>
<keyword evidence="2" id="KW-1185">Reference proteome</keyword>
<dbReference type="Proteomes" id="UP001055811">
    <property type="component" value="Linkage Group LG08"/>
</dbReference>